<proteinExistence type="predicted"/>
<name>A0A0E9QRW5_ANGAN</name>
<sequence length="12" mass="1488">MDLYREGRVFTT</sequence>
<organism evidence="1">
    <name type="scientific">Anguilla anguilla</name>
    <name type="common">European freshwater eel</name>
    <name type="synonym">Muraena anguilla</name>
    <dbReference type="NCBI Taxonomy" id="7936"/>
    <lineage>
        <taxon>Eukaryota</taxon>
        <taxon>Metazoa</taxon>
        <taxon>Chordata</taxon>
        <taxon>Craniata</taxon>
        <taxon>Vertebrata</taxon>
        <taxon>Euteleostomi</taxon>
        <taxon>Actinopterygii</taxon>
        <taxon>Neopterygii</taxon>
        <taxon>Teleostei</taxon>
        <taxon>Anguilliformes</taxon>
        <taxon>Anguillidae</taxon>
        <taxon>Anguilla</taxon>
    </lineage>
</organism>
<evidence type="ECO:0000313" key="1">
    <source>
        <dbReference type="EMBL" id="JAH19000.1"/>
    </source>
</evidence>
<reference evidence="1" key="1">
    <citation type="submission" date="2014-11" db="EMBL/GenBank/DDBJ databases">
        <authorList>
            <person name="Amaro Gonzalez C."/>
        </authorList>
    </citation>
    <scope>NUCLEOTIDE SEQUENCE</scope>
</reference>
<dbReference type="EMBL" id="GBXM01089577">
    <property type="protein sequence ID" value="JAH19000.1"/>
    <property type="molecule type" value="Transcribed_RNA"/>
</dbReference>
<protein>
    <submittedName>
        <fullName evidence="1">Uncharacterized protein</fullName>
    </submittedName>
</protein>
<reference evidence="1" key="2">
    <citation type="journal article" date="2015" name="Fish Shellfish Immunol.">
        <title>Early steps in the European eel (Anguilla anguilla)-Vibrio vulnificus interaction in the gills: Role of the RtxA13 toxin.</title>
        <authorList>
            <person name="Callol A."/>
            <person name="Pajuelo D."/>
            <person name="Ebbesson L."/>
            <person name="Teles M."/>
            <person name="MacKenzie S."/>
            <person name="Amaro C."/>
        </authorList>
    </citation>
    <scope>NUCLEOTIDE SEQUENCE</scope>
</reference>
<accession>A0A0E9QRW5</accession>